<dbReference type="RefSeq" id="WP_344329352.1">
    <property type="nucleotide sequence ID" value="NZ_BAAASZ010000052.1"/>
</dbReference>
<dbReference type="Proteomes" id="UP001501638">
    <property type="component" value="Unassembled WGS sequence"/>
</dbReference>
<proteinExistence type="inferred from homology"/>
<keyword evidence="8" id="KW-1185">Reference proteome</keyword>
<keyword evidence="3 7" id="KW-0378">Hydrolase</keyword>
<dbReference type="SUPFAM" id="SSF53474">
    <property type="entry name" value="alpha/beta-Hydrolases"/>
    <property type="match status" value="1"/>
</dbReference>
<dbReference type="GO" id="GO:0016787">
    <property type="term" value="F:hydrolase activity"/>
    <property type="evidence" value="ECO:0007669"/>
    <property type="project" value="UniProtKB-KW"/>
</dbReference>
<dbReference type="InterPro" id="IPR000073">
    <property type="entry name" value="AB_hydrolase_1"/>
</dbReference>
<feature type="compositionally biased region" description="Basic and acidic residues" evidence="4">
    <location>
        <begin position="354"/>
        <end position="366"/>
    </location>
</feature>
<dbReference type="Pfam" id="PF00561">
    <property type="entry name" value="Abhydrolase_1"/>
    <property type="match status" value="1"/>
</dbReference>
<dbReference type="PANTHER" id="PTHR43248:SF29">
    <property type="entry name" value="TRIPEPTIDYL AMINOPEPTIDASE"/>
    <property type="match status" value="1"/>
</dbReference>
<protein>
    <submittedName>
        <fullName evidence="7">Alpha/beta hydrolase</fullName>
    </submittedName>
</protein>
<evidence type="ECO:0000256" key="2">
    <source>
        <dbReference type="ARBA" id="ARBA00022729"/>
    </source>
</evidence>
<sequence length="511" mass="55212">MVESRLPGAGRARRRVGRAVVAWGAFLAVAASSPGAVTGAAASAAEPRGTAPRVDWTPCREDATAECGTLSVPVDWDRPDGPRFALGLARRTARDPDARVGSLVFGPGGPGDSGVRKVVEDHRFSDEVRDRFDVVGIDPRGVGRSGPVRCSTALLEERPSPVLTDQADFDAAVEYNRRLREDCRRHSRGLYDHVDTLQAVRDLDAVRTALGEERLTFHGSSYGTLLGQQYAEVFPHRVRAVVLESVVDHSLGRRRFLVTQAAAQQDSFDGFVAWCSRTESCALHGRDARAVWRGLLARAERGALTDPGSPGTRLDAFALSRVVETALKGPDRERLARYLAALDAGRRPAGSASPRRETPPEERPATEAHPFPAIFCQDWSLPVRSHREYAADLRRIARVAPDMRYPSALLGVVSCLGAPRPVNNPQHRLRVRGGGPLLLVNSLHDPVSSHDWAVRVARQLGDAGVLLTYEGWGHGAYGTGPCVTEAVDRYLVSRTLPAPGTTCPDVAAASP</sequence>
<reference evidence="7 8" key="1">
    <citation type="journal article" date="2019" name="Int. J. Syst. Evol. Microbiol.">
        <title>The Global Catalogue of Microorganisms (GCM) 10K type strain sequencing project: providing services to taxonomists for standard genome sequencing and annotation.</title>
        <authorList>
            <consortium name="The Broad Institute Genomics Platform"/>
            <consortium name="The Broad Institute Genome Sequencing Center for Infectious Disease"/>
            <person name="Wu L."/>
            <person name="Ma J."/>
        </authorList>
    </citation>
    <scope>NUCLEOTIDE SEQUENCE [LARGE SCALE GENOMIC DNA]</scope>
    <source>
        <strain evidence="7 8">JCM 6305</strain>
    </source>
</reference>
<comment type="similarity">
    <text evidence="1">Belongs to the peptidase S33 family.</text>
</comment>
<evidence type="ECO:0000313" key="8">
    <source>
        <dbReference type="Proteomes" id="UP001501638"/>
    </source>
</evidence>
<feature type="domain" description="AB hydrolase-1" evidence="5">
    <location>
        <begin position="103"/>
        <end position="324"/>
    </location>
</feature>
<evidence type="ECO:0000313" key="7">
    <source>
        <dbReference type="EMBL" id="GAA2468218.1"/>
    </source>
</evidence>
<keyword evidence="2" id="KW-0732">Signal</keyword>
<accession>A0ABN3KS10</accession>
<dbReference type="Pfam" id="PF08386">
    <property type="entry name" value="Abhydrolase_4"/>
    <property type="match status" value="1"/>
</dbReference>
<evidence type="ECO:0000259" key="5">
    <source>
        <dbReference type="Pfam" id="PF00561"/>
    </source>
</evidence>
<dbReference type="PANTHER" id="PTHR43248">
    <property type="entry name" value="2-SUCCINYL-6-HYDROXY-2,4-CYCLOHEXADIENE-1-CARBOXYLATE SYNTHASE"/>
    <property type="match status" value="1"/>
</dbReference>
<evidence type="ECO:0000259" key="6">
    <source>
        <dbReference type="Pfam" id="PF08386"/>
    </source>
</evidence>
<feature type="domain" description="Peptidase S33 tripeptidyl aminopeptidase-like C-terminal" evidence="6">
    <location>
        <begin position="411"/>
        <end position="503"/>
    </location>
</feature>
<dbReference type="Gene3D" id="3.40.50.1820">
    <property type="entry name" value="alpha/beta hydrolase"/>
    <property type="match status" value="1"/>
</dbReference>
<organism evidence="7 8">
    <name type="scientific">Streptomyces macrosporus</name>
    <dbReference type="NCBI Taxonomy" id="44032"/>
    <lineage>
        <taxon>Bacteria</taxon>
        <taxon>Bacillati</taxon>
        <taxon>Actinomycetota</taxon>
        <taxon>Actinomycetes</taxon>
        <taxon>Kitasatosporales</taxon>
        <taxon>Streptomycetaceae</taxon>
        <taxon>Streptomyces</taxon>
    </lineage>
</organism>
<evidence type="ECO:0000256" key="3">
    <source>
        <dbReference type="ARBA" id="ARBA00022801"/>
    </source>
</evidence>
<gene>
    <name evidence="7" type="ORF">GCM10010405_61110</name>
</gene>
<dbReference type="EMBL" id="BAAASZ010000052">
    <property type="protein sequence ID" value="GAA2468218.1"/>
    <property type="molecule type" value="Genomic_DNA"/>
</dbReference>
<evidence type="ECO:0000256" key="1">
    <source>
        <dbReference type="ARBA" id="ARBA00010088"/>
    </source>
</evidence>
<dbReference type="InterPro" id="IPR051601">
    <property type="entry name" value="Serine_prot/Carboxylest_S33"/>
</dbReference>
<comment type="caution">
    <text evidence="7">The sequence shown here is derived from an EMBL/GenBank/DDBJ whole genome shotgun (WGS) entry which is preliminary data.</text>
</comment>
<dbReference type="InterPro" id="IPR029058">
    <property type="entry name" value="AB_hydrolase_fold"/>
</dbReference>
<feature type="region of interest" description="Disordered" evidence="4">
    <location>
        <begin position="346"/>
        <end position="367"/>
    </location>
</feature>
<name>A0ABN3KS10_9ACTN</name>
<evidence type="ECO:0000256" key="4">
    <source>
        <dbReference type="SAM" id="MobiDB-lite"/>
    </source>
</evidence>
<dbReference type="InterPro" id="IPR013595">
    <property type="entry name" value="Pept_S33_TAP-like_C"/>
</dbReference>